<proteinExistence type="predicted"/>
<dbReference type="Gene3D" id="2.40.10.10">
    <property type="entry name" value="Trypsin-like serine proteases"/>
    <property type="match status" value="2"/>
</dbReference>
<dbReference type="GO" id="GO:0006508">
    <property type="term" value="P:proteolysis"/>
    <property type="evidence" value="ECO:0007669"/>
    <property type="project" value="InterPro"/>
</dbReference>
<evidence type="ECO:0000256" key="2">
    <source>
        <dbReference type="SAM" id="SignalP"/>
    </source>
</evidence>
<gene>
    <name evidence="3" type="ORF">D9V41_13315</name>
</gene>
<evidence type="ECO:0000256" key="1">
    <source>
        <dbReference type="SAM" id="Phobius"/>
    </source>
</evidence>
<dbReference type="EMBL" id="RDBF01000011">
    <property type="protein sequence ID" value="RLV55066.1"/>
    <property type="molecule type" value="Genomic_DNA"/>
</dbReference>
<protein>
    <recommendedName>
        <fullName evidence="5">LPXTG cell wall anchor domain-containing protein</fullName>
    </recommendedName>
</protein>
<keyword evidence="1" id="KW-0812">Transmembrane</keyword>
<evidence type="ECO:0008006" key="5">
    <source>
        <dbReference type="Google" id="ProtNLM"/>
    </source>
</evidence>
<keyword evidence="1" id="KW-1133">Transmembrane helix</keyword>
<sequence length="649" mass="64236">MFIRTRRGVAAAGVAALALAMAAPAAFAEDNAPMSASGAAFEAEAKELLTDEAEGVHGVTTDGAGNVIVFADEEKPELEGKPNVEVKVIEGGFESFATTDVVGGAGYLAVNPDNGSAAHCSIGFSAWNPDGEPAILSAGHCTDDGALSGALTTRPATEPAGGGAPDNSEVETTGVLGELAASQFGGPGNVPGDEFTADETFVDISAYDVTNPVLDLLPEVTDWTTVEDLSQSTTPVKSVGEARVGEAVSKSGRTTGFSTGTVEGHGFALINGRVVSGFAVEGMTSSDAAPGDSGGAMIQGTTAVGLLSGGAPTPEGDLFVWGADLQNGLAQIPGYSVALDIDEPVMVTPADGGSVAQGSQIRGTGPAGRTLEVGIGGQNSGEVIEVAIDGNGNWSFPAPPAPGTYTIALTATDGGFNRSETVVYSIEVVLGAPAITSPADGSSVVDEVTAISGTGQPGALITLGGDAEGEATVGADGTWTVNVDLGIGAHTVTAVQTVDGEASPEVSSTFAVIPAAPVVTSPEHGVDYTKAPTVARGTGIDGAQIMVYLNGEHVGTTTVAGGEWSVELPEGLAAGDYDLRVVQTVNGQTNATNVSFGVLVAAAAPAPTGGLPATGAGVLLPLVLGGLALTAAGTAVAVRRRGRDEATLA</sequence>
<evidence type="ECO:0000313" key="4">
    <source>
        <dbReference type="Proteomes" id="UP000282515"/>
    </source>
</evidence>
<keyword evidence="1" id="KW-0472">Membrane</keyword>
<keyword evidence="2" id="KW-0732">Signal</keyword>
<keyword evidence="4" id="KW-1185">Reference proteome</keyword>
<accession>A0A3L8PI96</accession>
<name>A0A3L8PI96_9ACTN</name>
<dbReference type="PROSITE" id="PS00134">
    <property type="entry name" value="TRYPSIN_HIS"/>
    <property type="match status" value="1"/>
</dbReference>
<dbReference type="RefSeq" id="WP_121795068.1">
    <property type="nucleotide sequence ID" value="NZ_RDBF01000011.1"/>
</dbReference>
<dbReference type="GO" id="GO:0004252">
    <property type="term" value="F:serine-type endopeptidase activity"/>
    <property type="evidence" value="ECO:0007669"/>
    <property type="project" value="InterPro"/>
</dbReference>
<feature type="chain" id="PRO_5017957003" description="LPXTG cell wall anchor domain-containing protein" evidence="2">
    <location>
        <begin position="29"/>
        <end position="649"/>
    </location>
</feature>
<dbReference type="Gene3D" id="2.60.40.10">
    <property type="entry name" value="Immunoglobulins"/>
    <property type="match status" value="3"/>
</dbReference>
<feature type="transmembrane region" description="Helical" evidence="1">
    <location>
        <begin position="618"/>
        <end position="638"/>
    </location>
</feature>
<dbReference type="OrthoDB" id="8781117at2"/>
<comment type="caution">
    <text evidence="3">The sequence shown here is derived from an EMBL/GenBank/DDBJ whole genome shotgun (WGS) entry which is preliminary data.</text>
</comment>
<dbReference type="GO" id="GO:0005975">
    <property type="term" value="P:carbohydrate metabolic process"/>
    <property type="evidence" value="ECO:0007669"/>
    <property type="project" value="UniProtKB-ARBA"/>
</dbReference>
<organism evidence="3 4">
    <name type="scientific">Aeromicrobium phragmitis</name>
    <dbReference type="NCBI Taxonomy" id="2478914"/>
    <lineage>
        <taxon>Bacteria</taxon>
        <taxon>Bacillati</taxon>
        <taxon>Actinomycetota</taxon>
        <taxon>Actinomycetes</taxon>
        <taxon>Propionibacteriales</taxon>
        <taxon>Nocardioidaceae</taxon>
        <taxon>Aeromicrobium</taxon>
    </lineage>
</organism>
<evidence type="ECO:0000313" key="3">
    <source>
        <dbReference type="EMBL" id="RLV55066.1"/>
    </source>
</evidence>
<reference evidence="3 4" key="1">
    <citation type="submission" date="2018-10" db="EMBL/GenBank/DDBJ databases">
        <title>Aeromicrobium sp. 9W16Y-2 whole genome shotgun sequence.</title>
        <authorList>
            <person name="Li F."/>
        </authorList>
    </citation>
    <scope>NUCLEOTIDE SEQUENCE [LARGE SCALE GENOMIC DNA]</scope>
    <source>
        <strain evidence="3 4">9W16Y-2</strain>
    </source>
</reference>
<dbReference type="Proteomes" id="UP000282515">
    <property type="component" value="Unassembled WGS sequence"/>
</dbReference>
<feature type="signal peptide" evidence="2">
    <location>
        <begin position="1"/>
        <end position="28"/>
    </location>
</feature>
<dbReference type="PROSITE" id="PS00135">
    <property type="entry name" value="TRYPSIN_SER"/>
    <property type="match status" value="1"/>
</dbReference>
<dbReference type="InterPro" id="IPR013783">
    <property type="entry name" value="Ig-like_fold"/>
</dbReference>
<dbReference type="InterPro" id="IPR043504">
    <property type="entry name" value="Peptidase_S1_PA_chymotrypsin"/>
</dbReference>
<dbReference type="InterPro" id="IPR018114">
    <property type="entry name" value="TRYPSIN_HIS"/>
</dbReference>
<dbReference type="NCBIfam" id="NF033510">
    <property type="entry name" value="Ca_tandemer"/>
    <property type="match status" value="3"/>
</dbReference>
<dbReference type="SUPFAM" id="SSF50494">
    <property type="entry name" value="Trypsin-like serine proteases"/>
    <property type="match status" value="1"/>
</dbReference>
<dbReference type="InterPro" id="IPR009003">
    <property type="entry name" value="Peptidase_S1_PA"/>
</dbReference>
<dbReference type="CDD" id="cd21112">
    <property type="entry name" value="alphaLP-like"/>
    <property type="match status" value="1"/>
</dbReference>
<dbReference type="AlphaFoldDB" id="A0A3L8PI96"/>
<dbReference type="InterPro" id="IPR033116">
    <property type="entry name" value="TRYPSIN_SER"/>
</dbReference>